<accession>A0ABP5URG7</accession>
<comment type="caution">
    <text evidence="2">The sequence shown here is derived from an EMBL/GenBank/DDBJ whole genome shotgun (WGS) entry which is preliminary data.</text>
</comment>
<feature type="transmembrane region" description="Helical" evidence="1">
    <location>
        <begin position="44"/>
        <end position="63"/>
    </location>
</feature>
<organism evidence="2 3">
    <name type="scientific">Dactylosporangium salmoneum</name>
    <dbReference type="NCBI Taxonomy" id="53361"/>
    <lineage>
        <taxon>Bacteria</taxon>
        <taxon>Bacillati</taxon>
        <taxon>Actinomycetota</taxon>
        <taxon>Actinomycetes</taxon>
        <taxon>Micromonosporales</taxon>
        <taxon>Micromonosporaceae</taxon>
        <taxon>Dactylosporangium</taxon>
    </lineage>
</organism>
<feature type="transmembrane region" description="Helical" evidence="1">
    <location>
        <begin position="219"/>
        <end position="242"/>
    </location>
</feature>
<keyword evidence="1" id="KW-0812">Transmembrane</keyword>
<proteinExistence type="predicted"/>
<dbReference type="SUPFAM" id="SSF103473">
    <property type="entry name" value="MFS general substrate transporter"/>
    <property type="match status" value="1"/>
</dbReference>
<dbReference type="PANTHER" id="PTHR23542">
    <property type="match status" value="1"/>
</dbReference>
<dbReference type="PANTHER" id="PTHR23542:SF1">
    <property type="entry name" value="MAJOR FACILITATOR SUPERFAMILY (MFS) PROFILE DOMAIN-CONTAINING PROTEIN"/>
    <property type="match status" value="1"/>
</dbReference>
<dbReference type="EMBL" id="BAAARV010000096">
    <property type="protein sequence ID" value="GAA2385209.1"/>
    <property type="molecule type" value="Genomic_DNA"/>
</dbReference>
<dbReference type="Proteomes" id="UP001501444">
    <property type="component" value="Unassembled WGS sequence"/>
</dbReference>
<feature type="transmembrane region" description="Helical" evidence="1">
    <location>
        <begin position="248"/>
        <end position="266"/>
    </location>
</feature>
<reference evidence="3" key="1">
    <citation type="journal article" date="2019" name="Int. J. Syst. Evol. Microbiol.">
        <title>The Global Catalogue of Microorganisms (GCM) 10K type strain sequencing project: providing services to taxonomists for standard genome sequencing and annotation.</title>
        <authorList>
            <consortium name="The Broad Institute Genomics Platform"/>
            <consortium name="The Broad Institute Genome Sequencing Center for Infectious Disease"/>
            <person name="Wu L."/>
            <person name="Ma J."/>
        </authorList>
    </citation>
    <scope>NUCLEOTIDE SEQUENCE [LARGE SCALE GENOMIC DNA]</scope>
    <source>
        <strain evidence="3">JCM 3272</strain>
    </source>
</reference>
<evidence type="ECO:0008006" key="4">
    <source>
        <dbReference type="Google" id="ProtNLM"/>
    </source>
</evidence>
<keyword evidence="1" id="KW-0472">Membrane</keyword>
<dbReference type="InterPro" id="IPR036259">
    <property type="entry name" value="MFS_trans_sf"/>
</dbReference>
<keyword evidence="1" id="KW-1133">Transmembrane helix</keyword>
<sequence>MLTILRKPYAAGLAAANLLVRLAGGAVALALVLHAQAGRGSLTAAGIIAGAYAAGTACGAPVTGRLVDRLGATRVLLTAAAVHAAALLAVAGLPHAPLAAAEDLAALAGGARPPVAAWMRGIWAAILDTDEQRRASYRLESALLEIGFIAGPLVAGLLAALGRPALGLALAAVTTAAATTVFALLPPARHAAAPPPAGTARPRRDLLGALRSPTIRTLVASRTALGVTLGALQVAAAGFAAAQARPGYAGVLLGASALGSLAGSAAPRLPPAALTGVMCAGLLPLLLPAGPAWQAVLFAVAGLPVAPLNAQSYDITEQAAPPGTRTEARTWTSTATMAGSALGAAVAGTAVEHTTAHAAIAVAVAGAAAALLLDTTTGIARR</sequence>
<feature type="transmembrane region" description="Helical" evidence="1">
    <location>
        <begin position="75"/>
        <end position="93"/>
    </location>
</feature>
<feature type="transmembrane region" description="Helical" evidence="1">
    <location>
        <begin position="139"/>
        <end position="159"/>
    </location>
</feature>
<feature type="transmembrane region" description="Helical" evidence="1">
    <location>
        <begin position="165"/>
        <end position="185"/>
    </location>
</feature>
<evidence type="ECO:0000256" key="1">
    <source>
        <dbReference type="SAM" id="Phobius"/>
    </source>
</evidence>
<gene>
    <name evidence="2" type="ORF">GCM10010170_095050</name>
</gene>
<evidence type="ECO:0000313" key="3">
    <source>
        <dbReference type="Proteomes" id="UP001501444"/>
    </source>
</evidence>
<protein>
    <recommendedName>
        <fullName evidence="4">MFS transporter</fullName>
    </recommendedName>
</protein>
<evidence type="ECO:0000313" key="2">
    <source>
        <dbReference type="EMBL" id="GAA2385209.1"/>
    </source>
</evidence>
<dbReference type="InterPro" id="IPR011701">
    <property type="entry name" value="MFS"/>
</dbReference>
<feature type="transmembrane region" description="Helical" evidence="1">
    <location>
        <begin position="356"/>
        <end position="373"/>
    </location>
</feature>
<dbReference type="Pfam" id="PF07690">
    <property type="entry name" value="MFS_1"/>
    <property type="match status" value="1"/>
</dbReference>
<keyword evidence="3" id="KW-1185">Reference proteome</keyword>
<dbReference type="Gene3D" id="1.20.1250.20">
    <property type="entry name" value="MFS general substrate transporter like domains"/>
    <property type="match status" value="1"/>
</dbReference>
<dbReference type="RefSeq" id="WP_344619306.1">
    <property type="nucleotide sequence ID" value="NZ_BAAARV010000096.1"/>
</dbReference>
<name>A0ABP5URG7_9ACTN</name>